<dbReference type="EMBL" id="ML976710">
    <property type="protein sequence ID" value="KAF1969399.1"/>
    <property type="molecule type" value="Genomic_DNA"/>
</dbReference>
<dbReference type="OrthoDB" id="1717591at2759"/>
<dbReference type="GO" id="GO:0030276">
    <property type="term" value="F:clathrin binding"/>
    <property type="evidence" value="ECO:0007669"/>
    <property type="project" value="TreeGrafter"/>
</dbReference>
<dbReference type="FunFam" id="1.10.287.110:FF:000002">
    <property type="entry name" value="putative tyrosine-protein phosphatase auxilin isoform X2"/>
    <property type="match status" value="1"/>
</dbReference>
<feature type="compositionally biased region" description="Basic and acidic residues" evidence="1">
    <location>
        <begin position="549"/>
        <end position="562"/>
    </location>
</feature>
<feature type="compositionally biased region" description="Basic and acidic residues" evidence="1">
    <location>
        <begin position="516"/>
        <end position="534"/>
    </location>
</feature>
<dbReference type="PANTHER" id="PTHR23172">
    <property type="entry name" value="AUXILIN/CYCLIN G-ASSOCIATED KINASE-RELATED"/>
    <property type="match status" value="1"/>
</dbReference>
<feature type="compositionally biased region" description="Low complexity" evidence="1">
    <location>
        <begin position="537"/>
        <end position="548"/>
    </location>
</feature>
<feature type="region of interest" description="Disordered" evidence="1">
    <location>
        <begin position="436"/>
        <end position="660"/>
    </location>
</feature>
<dbReference type="InterPro" id="IPR015940">
    <property type="entry name" value="UBA"/>
</dbReference>
<evidence type="ECO:0000259" key="2">
    <source>
        <dbReference type="PROSITE" id="PS50030"/>
    </source>
</evidence>
<evidence type="ECO:0000256" key="1">
    <source>
        <dbReference type="SAM" id="MobiDB-lite"/>
    </source>
</evidence>
<dbReference type="GO" id="GO:0031982">
    <property type="term" value="C:vesicle"/>
    <property type="evidence" value="ECO:0007669"/>
    <property type="project" value="TreeGrafter"/>
</dbReference>
<accession>A0A6A5UZM6</accession>
<feature type="compositionally biased region" description="Basic and acidic residues" evidence="1">
    <location>
        <begin position="347"/>
        <end position="373"/>
    </location>
</feature>
<feature type="region of interest" description="Disordered" evidence="1">
    <location>
        <begin position="1"/>
        <end position="306"/>
    </location>
</feature>
<gene>
    <name evidence="3" type="ORF">BU23DRAFT_557704</name>
</gene>
<organism evidence="3 4">
    <name type="scientific">Bimuria novae-zelandiae CBS 107.79</name>
    <dbReference type="NCBI Taxonomy" id="1447943"/>
    <lineage>
        <taxon>Eukaryota</taxon>
        <taxon>Fungi</taxon>
        <taxon>Dikarya</taxon>
        <taxon>Ascomycota</taxon>
        <taxon>Pezizomycotina</taxon>
        <taxon>Dothideomycetes</taxon>
        <taxon>Pleosporomycetidae</taxon>
        <taxon>Pleosporales</taxon>
        <taxon>Massarineae</taxon>
        <taxon>Didymosphaeriaceae</taxon>
        <taxon>Bimuria</taxon>
    </lineage>
</organism>
<dbReference type="SUPFAM" id="SSF48452">
    <property type="entry name" value="TPR-like"/>
    <property type="match status" value="1"/>
</dbReference>
<dbReference type="FunFam" id="1.25.40.10:FF:000354">
    <property type="entry name" value="UBA domain-containing protein 7"/>
    <property type="match status" value="1"/>
</dbReference>
<dbReference type="Gene3D" id="1.10.8.10">
    <property type="entry name" value="DNA helicase RuvA subunit, C-terminal domain"/>
    <property type="match status" value="1"/>
</dbReference>
<dbReference type="InterPro" id="IPR009060">
    <property type="entry name" value="UBA-like_sf"/>
</dbReference>
<dbReference type="InterPro" id="IPR011990">
    <property type="entry name" value="TPR-like_helical_dom_sf"/>
</dbReference>
<feature type="compositionally biased region" description="Polar residues" evidence="1">
    <location>
        <begin position="377"/>
        <end position="389"/>
    </location>
</feature>
<reference evidence="3" key="1">
    <citation type="journal article" date="2020" name="Stud. Mycol.">
        <title>101 Dothideomycetes genomes: a test case for predicting lifestyles and emergence of pathogens.</title>
        <authorList>
            <person name="Haridas S."/>
            <person name="Albert R."/>
            <person name="Binder M."/>
            <person name="Bloem J."/>
            <person name="Labutti K."/>
            <person name="Salamov A."/>
            <person name="Andreopoulos B."/>
            <person name="Baker S."/>
            <person name="Barry K."/>
            <person name="Bills G."/>
            <person name="Bluhm B."/>
            <person name="Cannon C."/>
            <person name="Castanera R."/>
            <person name="Culley D."/>
            <person name="Daum C."/>
            <person name="Ezra D."/>
            <person name="Gonzalez J."/>
            <person name="Henrissat B."/>
            <person name="Kuo A."/>
            <person name="Liang C."/>
            <person name="Lipzen A."/>
            <person name="Lutzoni F."/>
            <person name="Magnuson J."/>
            <person name="Mondo S."/>
            <person name="Nolan M."/>
            <person name="Ohm R."/>
            <person name="Pangilinan J."/>
            <person name="Park H.-J."/>
            <person name="Ramirez L."/>
            <person name="Alfaro M."/>
            <person name="Sun H."/>
            <person name="Tritt A."/>
            <person name="Yoshinaga Y."/>
            <person name="Zwiers L.-H."/>
            <person name="Turgeon B."/>
            <person name="Goodwin S."/>
            <person name="Spatafora J."/>
            <person name="Crous P."/>
            <person name="Grigoriev I."/>
        </authorList>
    </citation>
    <scope>NUCLEOTIDE SEQUENCE</scope>
    <source>
        <strain evidence="3">CBS 107.79</strain>
    </source>
</reference>
<feature type="compositionally biased region" description="Basic and acidic residues" evidence="1">
    <location>
        <begin position="397"/>
        <end position="417"/>
    </location>
</feature>
<dbReference type="GO" id="GO:0072318">
    <property type="term" value="P:clathrin coat disassembly"/>
    <property type="evidence" value="ECO:0007669"/>
    <property type="project" value="TreeGrafter"/>
</dbReference>
<dbReference type="SUPFAM" id="SSF46565">
    <property type="entry name" value="Chaperone J-domain"/>
    <property type="match status" value="1"/>
</dbReference>
<evidence type="ECO:0000313" key="4">
    <source>
        <dbReference type="Proteomes" id="UP000800036"/>
    </source>
</evidence>
<feature type="domain" description="UBA" evidence="2">
    <location>
        <begin position="302"/>
        <end position="344"/>
    </location>
</feature>
<keyword evidence="4" id="KW-1185">Reference proteome</keyword>
<feature type="compositionally biased region" description="Low complexity" evidence="1">
    <location>
        <begin position="587"/>
        <end position="608"/>
    </location>
</feature>
<feature type="compositionally biased region" description="Polar residues" evidence="1">
    <location>
        <begin position="465"/>
        <end position="475"/>
    </location>
</feature>
<dbReference type="Proteomes" id="UP000800036">
    <property type="component" value="Unassembled WGS sequence"/>
</dbReference>
<feature type="compositionally biased region" description="Basic and acidic residues" evidence="1">
    <location>
        <begin position="284"/>
        <end position="295"/>
    </location>
</feature>
<sequence length="950" mass="101648">MDDLAGLDWSAPAKQPQSSAPTALPPFRQSPAPQLSGRSTPLSAQQSGAGVASVGNRTFKPPSKPATPANDSFANLISGNSSKPAANNLTLAERQKQLQEEKQRQAAERQKQYDAHFGGSSSSFLDNLGSGKSTPEPAAVGFRRPTPNAPAAQNLSQTINKPFAGLDTTVKRSLQSPPADDDLLAAFNSSAPVDASTHFPPQNFDSGRSTPANGTYSSRGHTPAPQISNGNFVNDDDDDDMFGLNQLAQKSTSQPPPAPASANDDDILGLLSKPVSEFQTKPAPKPEAEPVEQHRSTPAVDSPHDRAVAELVDMGFPVEKSAIALATTESGLDVQAAVGWLLNQAHAEAKQKTQGRSQDRSRHSPDELDERPRRNNPRQSARESSTGGSTPAWMQGEEGRSRSGQRRQEGQAQEKDVSQYASEIGSTFLKSANSLWKTSQKKVQRAVADFQQDGDPSMPKWMRDAQTSASTSQSRGKARAVDVTDEAMMLEAGGRPSKPSRTSAARPEPDPLPVRSRYEQPEQRHDTHNGRSDRMASQSPSLRQQSQPVDRRPASKLTRQDLEEQSPQAYVSPSRRKKTTPQPDLFSSEQPAASSPSSTSRQPTPAQSNNPFLKATQVAPKPRSPVACTTPPRPQVPPRRVPPASSSALNQSASYRQKGSEAFKRGDYSAAHAAYSAAIGPLPATHPVMIVVLCNRAVTNIKVGDPKAAISDADAALAIIGVSRGEGEKIVVGGTEPDKDMKEFYGKALMRKAEALENMEKWADAGKVWREAVEAGVGGSISIQGRNRCDKAAGGGSFVSAPVAKKAPVRRPPPPKASAMSDLGPAKESEAVKKLKAANAAAEKADDEKFALSDQVDAKLIAWKGTKADNLRALLGSLDKVLWPEAGWNKVNMGDLVMPNKVKIIYMKAIAKVHPDKISQSATTEQKMISAAVFATLNEAWDKFKAENGL</sequence>
<name>A0A6A5UZM6_9PLEO</name>
<protein>
    <recommendedName>
        <fullName evidence="2">UBA domain-containing protein</fullName>
    </recommendedName>
</protein>
<feature type="compositionally biased region" description="Polar residues" evidence="1">
    <location>
        <begin position="69"/>
        <end position="90"/>
    </location>
</feature>
<feature type="compositionally biased region" description="Polar residues" evidence="1">
    <location>
        <begin position="119"/>
        <end position="133"/>
    </location>
</feature>
<dbReference type="Pfam" id="PF22562">
    <property type="entry name" value="UBA_7"/>
    <property type="match status" value="1"/>
</dbReference>
<feature type="region of interest" description="Disordered" evidence="1">
    <location>
        <begin position="346"/>
        <end position="419"/>
    </location>
</feature>
<feature type="compositionally biased region" description="Pro residues" evidence="1">
    <location>
        <begin position="631"/>
        <end position="641"/>
    </location>
</feature>
<feature type="compositionally biased region" description="Polar residues" evidence="1">
    <location>
        <begin position="199"/>
        <end position="232"/>
    </location>
</feature>
<feature type="compositionally biased region" description="Basic and acidic residues" evidence="1">
    <location>
        <begin position="93"/>
        <end position="114"/>
    </location>
</feature>
<feature type="compositionally biased region" description="Polar residues" evidence="1">
    <location>
        <begin position="31"/>
        <end position="48"/>
    </location>
</feature>
<dbReference type="SUPFAM" id="SSF46934">
    <property type="entry name" value="UBA-like"/>
    <property type="match status" value="1"/>
</dbReference>
<dbReference type="GO" id="GO:0005737">
    <property type="term" value="C:cytoplasm"/>
    <property type="evidence" value="ECO:0007669"/>
    <property type="project" value="TreeGrafter"/>
</dbReference>
<dbReference type="Gene3D" id="1.10.287.110">
    <property type="entry name" value="DnaJ domain"/>
    <property type="match status" value="1"/>
</dbReference>
<dbReference type="InterPro" id="IPR036869">
    <property type="entry name" value="J_dom_sf"/>
</dbReference>
<dbReference type="PANTHER" id="PTHR23172:SF19">
    <property type="entry name" value="J DOMAIN-CONTAINING PROTEIN"/>
    <property type="match status" value="1"/>
</dbReference>
<evidence type="ECO:0000313" key="3">
    <source>
        <dbReference type="EMBL" id="KAF1969399.1"/>
    </source>
</evidence>
<dbReference type="Gene3D" id="1.25.40.10">
    <property type="entry name" value="Tetratricopeptide repeat domain"/>
    <property type="match status" value="1"/>
</dbReference>
<proteinExistence type="predicted"/>
<dbReference type="PROSITE" id="PS50030">
    <property type="entry name" value="UBA"/>
    <property type="match status" value="1"/>
</dbReference>
<dbReference type="AlphaFoldDB" id="A0A6A5UZM6"/>
<dbReference type="GO" id="GO:0072583">
    <property type="term" value="P:clathrin-dependent endocytosis"/>
    <property type="evidence" value="ECO:0007669"/>
    <property type="project" value="TreeGrafter"/>
</dbReference>
<feature type="compositionally biased region" description="Polar residues" evidence="1">
    <location>
        <begin position="151"/>
        <end position="160"/>
    </location>
</feature>
<feature type="compositionally biased region" description="Polar residues" evidence="1">
    <location>
        <begin position="644"/>
        <end position="657"/>
    </location>
</feature>
<feature type="region of interest" description="Disordered" evidence="1">
    <location>
        <begin position="806"/>
        <end position="825"/>
    </location>
</feature>